<dbReference type="AlphaFoldDB" id="A0A395IR46"/>
<accession>A0A395IR46</accession>
<dbReference type="InterPro" id="IPR037103">
    <property type="entry name" value="Tubulin/FtsZ-like_C"/>
</dbReference>
<protein>
    <recommendedName>
        <fullName evidence="11">Tubulin alpha chain</fullName>
    </recommendedName>
</protein>
<keyword evidence="4" id="KW-0378">Hydrolase</keyword>
<dbReference type="OrthoDB" id="1662883at2759"/>
<comment type="similarity">
    <text evidence="1">Belongs to the tubulin family.</text>
</comment>
<dbReference type="SUPFAM" id="SSF55307">
    <property type="entry name" value="Tubulin C-terminal domain-like"/>
    <property type="match status" value="1"/>
</dbReference>
<evidence type="ECO:0000256" key="6">
    <source>
        <dbReference type="ARBA" id="ARBA00049117"/>
    </source>
</evidence>
<evidence type="ECO:0000256" key="5">
    <source>
        <dbReference type="ARBA" id="ARBA00023134"/>
    </source>
</evidence>
<dbReference type="FunFam" id="3.30.1330.20:FF:000006">
    <property type="entry name" value="Tubulin alpha chain"/>
    <property type="match status" value="1"/>
</dbReference>
<gene>
    <name evidence="9" type="ORF">DID88_004619</name>
</gene>
<dbReference type="SUPFAM" id="SSF52490">
    <property type="entry name" value="Tubulin nucleotide-binding domain-like"/>
    <property type="match status" value="1"/>
</dbReference>
<keyword evidence="3" id="KW-0547">Nucleotide-binding</keyword>
<reference evidence="9 10" key="1">
    <citation type="submission" date="2018-06" db="EMBL/GenBank/DDBJ databases">
        <title>Genome Sequence of the Brown Rot Fungal Pathogen Monilinia fructigena.</title>
        <authorList>
            <person name="Landi L."/>
            <person name="De Miccolis Angelini R.M."/>
            <person name="Pollastro S."/>
            <person name="Abate D."/>
            <person name="Faretra F."/>
            <person name="Romanazzi G."/>
        </authorList>
    </citation>
    <scope>NUCLEOTIDE SEQUENCE [LARGE SCALE GENOMIC DNA]</scope>
    <source>
        <strain evidence="9 10">Mfrg269</strain>
    </source>
</reference>
<evidence type="ECO:0000256" key="4">
    <source>
        <dbReference type="ARBA" id="ARBA00022801"/>
    </source>
</evidence>
<evidence type="ECO:0000313" key="9">
    <source>
        <dbReference type="EMBL" id="RAL62777.1"/>
    </source>
</evidence>
<name>A0A395IR46_9HELO</name>
<evidence type="ECO:0000256" key="1">
    <source>
        <dbReference type="ARBA" id="ARBA00009636"/>
    </source>
</evidence>
<dbReference type="Gene3D" id="1.10.287.600">
    <property type="entry name" value="Helix hairpin bin"/>
    <property type="match status" value="1"/>
</dbReference>
<dbReference type="SMART" id="SM00865">
    <property type="entry name" value="Tubulin_C"/>
    <property type="match status" value="1"/>
</dbReference>
<dbReference type="FunFam" id="1.10.287.600:FF:000005">
    <property type="entry name" value="Tubulin alpha chain"/>
    <property type="match status" value="1"/>
</dbReference>
<comment type="caution">
    <text evidence="9">The sequence shown here is derived from an EMBL/GenBank/DDBJ whole genome shotgun (WGS) entry which is preliminary data.</text>
</comment>
<dbReference type="Gene3D" id="3.40.50.1440">
    <property type="entry name" value="Tubulin/FtsZ, GTPase domain"/>
    <property type="match status" value="2"/>
</dbReference>
<dbReference type="PRINTS" id="PR01162">
    <property type="entry name" value="ALPHATUBULIN"/>
</dbReference>
<dbReference type="Pfam" id="PF00091">
    <property type="entry name" value="Tubulin"/>
    <property type="match status" value="1"/>
</dbReference>
<evidence type="ECO:0000256" key="2">
    <source>
        <dbReference type="ARBA" id="ARBA00022701"/>
    </source>
</evidence>
<evidence type="ECO:0000259" key="8">
    <source>
        <dbReference type="SMART" id="SM00865"/>
    </source>
</evidence>
<sequence length="409" mass="45500">MTRGEILHLHIGQAGTQLGNSAWELYLLEHGLLQDGRPDPEAKAIHESGELDTVFTETGNGKYVPRSIFVDLDPSPIDEIRTGDYRSLFHPELLISGKEDAANNYARGHYTIGKEILDGTLDKIRRVLDNCSSLQGFLIFHSFGAPTALSKNSDCTFLVDNEAVYDICRRNLDIPRPSFEHLNRLIAQVVSSITSSLRFDGALNVDLNEFQTNLVPYPRIHYPLISYAPVISAARSSHESFKTQELTLQCFEPNNQMVVCDPRNGKYMAVALLYRGDVVPRDCNAAVASLKAKTSFNLVEWCPTGFKLGINYQKPVSVPSTAPGDGALASVDRSVSMLSNTTAIAEAWSRLDHKFDLMYSKRAFVHWYVGEGMEEGEFSEAREDLAALEKDYEEVAADSFEAEEGEAEY</sequence>
<dbReference type="Gene3D" id="3.30.1330.20">
    <property type="entry name" value="Tubulin/FtsZ, C-terminal domain"/>
    <property type="match status" value="1"/>
</dbReference>
<dbReference type="SMART" id="SM00864">
    <property type="entry name" value="Tubulin"/>
    <property type="match status" value="1"/>
</dbReference>
<dbReference type="EMBL" id="QKRW01000022">
    <property type="protein sequence ID" value="RAL62777.1"/>
    <property type="molecule type" value="Genomic_DNA"/>
</dbReference>
<dbReference type="GO" id="GO:0005525">
    <property type="term" value="F:GTP binding"/>
    <property type="evidence" value="ECO:0007669"/>
    <property type="project" value="UniProtKB-KW"/>
</dbReference>
<dbReference type="InterPro" id="IPR000217">
    <property type="entry name" value="Tubulin"/>
</dbReference>
<dbReference type="GO" id="GO:0005200">
    <property type="term" value="F:structural constituent of cytoskeleton"/>
    <property type="evidence" value="ECO:0007669"/>
    <property type="project" value="InterPro"/>
</dbReference>
<dbReference type="InterPro" id="IPR002452">
    <property type="entry name" value="Alpha_tubulin"/>
</dbReference>
<dbReference type="Proteomes" id="UP000249056">
    <property type="component" value="Unassembled WGS sequence"/>
</dbReference>
<dbReference type="InterPro" id="IPR018316">
    <property type="entry name" value="Tubulin/FtsZ_2-layer-sand-dom"/>
</dbReference>
<keyword evidence="5" id="KW-0342">GTP-binding</keyword>
<dbReference type="CDD" id="cd02186">
    <property type="entry name" value="alpha_tubulin"/>
    <property type="match status" value="1"/>
</dbReference>
<dbReference type="InterPro" id="IPR023123">
    <property type="entry name" value="Tubulin_C"/>
</dbReference>
<proteinExistence type="inferred from homology"/>
<dbReference type="GO" id="GO:0007017">
    <property type="term" value="P:microtubule-based process"/>
    <property type="evidence" value="ECO:0007669"/>
    <property type="project" value="InterPro"/>
</dbReference>
<dbReference type="InterPro" id="IPR003008">
    <property type="entry name" value="Tubulin_FtsZ_GTPase"/>
</dbReference>
<dbReference type="PRINTS" id="PR01161">
    <property type="entry name" value="TUBULIN"/>
</dbReference>
<evidence type="ECO:0008006" key="11">
    <source>
        <dbReference type="Google" id="ProtNLM"/>
    </source>
</evidence>
<evidence type="ECO:0000256" key="3">
    <source>
        <dbReference type="ARBA" id="ARBA00022741"/>
    </source>
</evidence>
<dbReference type="InterPro" id="IPR036525">
    <property type="entry name" value="Tubulin/FtsZ_GTPase_sf"/>
</dbReference>
<dbReference type="Pfam" id="PF03953">
    <property type="entry name" value="Tubulin_C"/>
    <property type="match status" value="1"/>
</dbReference>
<evidence type="ECO:0000313" key="10">
    <source>
        <dbReference type="Proteomes" id="UP000249056"/>
    </source>
</evidence>
<keyword evidence="2" id="KW-0493">Microtubule</keyword>
<dbReference type="GO" id="GO:0005874">
    <property type="term" value="C:microtubule"/>
    <property type="evidence" value="ECO:0007669"/>
    <property type="project" value="UniProtKB-KW"/>
</dbReference>
<dbReference type="PANTHER" id="PTHR11588">
    <property type="entry name" value="TUBULIN"/>
    <property type="match status" value="1"/>
</dbReference>
<feature type="domain" description="Tubulin/FtsZ 2-layer sandwich" evidence="8">
    <location>
        <begin position="203"/>
        <end position="353"/>
    </location>
</feature>
<dbReference type="GO" id="GO:0016787">
    <property type="term" value="F:hydrolase activity"/>
    <property type="evidence" value="ECO:0007669"/>
    <property type="project" value="UniProtKB-KW"/>
</dbReference>
<organism evidence="9 10">
    <name type="scientific">Monilinia fructigena</name>
    <dbReference type="NCBI Taxonomy" id="38457"/>
    <lineage>
        <taxon>Eukaryota</taxon>
        <taxon>Fungi</taxon>
        <taxon>Dikarya</taxon>
        <taxon>Ascomycota</taxon>
        <taxon>Pezizomycotina</taxon>
        <taxon>Leotiomycetes</taxon>
        <taxon>Helotiales</taxon>
        <taxon>Sclerotiniaceae</taxon>
        <taxon>Monilinia</taxon>
    </lineage>
</organism>
<comment type="catalytic activity">
    <reaction evidence="6">
        <text>GTP + H2O = GDP + phosphate + H(+)</text>
        <dbReference type="Rhea" id="RHEA:19669"/>
        <dbReference type="ChEBI" id="CHEBI:15377"/>
        <dbReference type="ChEBI" id="CHEBI:15378"/>
        <dbReference type="ChEBI" id="CHEBI:37565"/>
        <dbReference type="ChEBI" id="CHEBI:43474"/>
        <dbReference type="ChEBI" id="CHEBI:58189"/>
    </reaction>
    <physiologicalReaction direction="left-to-right" evidence="6">
        <dbReference type="Rhea" id="RHEA:19670"/>
    </physiologicalReaction>
</comment>
<feature type="domain" description="Tubulin/FtsZ GTPase" evidence="7">
    <location>
        <begin position="51"/>
        <end position="201"/>
    </location>
</feature>
<keyword evidence="10" id="KW-1185">Reference proteome</keyword>
<evidence type="ECO:0000259" key="7">
    <source>
        <dbReference type="SMART" id="SM00864"/>
    </source>
</evidence>
<dbReference type="InterPro" id="IPR008280">
    <property type="entry name" value="Tub_FtsZ_C"/>
</dbReference>